<organism evidence="13">
    <name type="scientific">Bactrocera dorsalis</name>
    <name type="common">Oriental fruit fly</name>
    <name type="synonym">Dacus dorsalis</name>
    <dbReference type="NCBI Taxonomy" id="27457"/>
    <lineage>
        <taxon>Eukaryota</taxon>
        <taxon>Metazoa</taxon>
        <taxon>Ecdysozoa</taxon>
        <taxon>Arthropoda</taxon>
        <taxon>Hexapoda</taxon>
        <taxon>Insecta</taxon>
        <taxon>Pterygota</taxon>
        <taxon>Neoptera</taxon>
        <taxon>Endopterygota</taxon>
        <taxon>Diptera</taxon>
        <taxon>Brachycera</taxon>
        <taxon>Muscomorpha</taxon>
        <taxon>Tephritoidea</taxon>
        <taxon>Tephritidae</taxon>
        <taxon>Bactrocera</taxon>
        <taxon>Bactrocera</taxon>
    </lineage>
</organism>
<dbReference type="SUPFAM" id="SSF50978">
    <property type="entry name" value="WD40 repeat-like"/>
    <property type="match status" value="1"/>
</dbReference>
<name>A0A034W3I9_BACDO</name>
<dbReference type="Pfam" id="PF00400">
    <property type="entry name" value="WD40"/>
    <property type="match status" value="3"/>
</dbReference>
<dbReference type="InterPro" id="IPR036322">
    <property type="entry name" value="WD40_repeat_dom_sf"/>
</dbReference>
<keyword evidence="8" id="KW-0539">Nucleus</keyword>
<dbReference type="PROSITE" id="PS00678">
    <property type="entry name" value="WD_REPEATS_1"/>
    <property type="match status" value="1"/>
</dbReference>
<dbReference type="RefSeq" id="XP_011207633.2">
    <property type="nucleotide sequence ID" value="XM_011209331.4"/>
</dbReference>
<evidence type="ECO:0000256" key="5">
    <source>
        <dbReference type="ARBA" id="ARBA00022737"/>
    </source>
</evidence>
<dbReference type="EMBL" id="GAKP01009688">
    <property type="protein sequence ID" value="JAC49264.1"/>
    <property type="molecule type" value="Transcribed_RNA"/>
</dbReference>
<comment type="similarity">
    <text evidence="2">Belongs to the WD repeat ESC family.</text>
</comment>
<keyword evidence="7" id="KW-0804">Transcription</keyword>
<keyword evidence="5" id="KW-0677">Repeat</keyword>
<evidence type="ECO:0000256" key="7">
    <source>
        <dbReference type="ARBA" id="ARBA00023163"/>
    </source>
</evidence>
<reference evidence="13" key="1">
    <citation type="journal article" date="2014" name="BMC Genomics">
        <title>Characterizing the developmental transcriptome of the oriental fruit fly, Bactrocera dorsalis (Diptera: Tephritidae) through comparative genomic analysis with Drosophila melanogaster utilizing modENCODE datasets.</title>
        <authorList>
            <person name="Geib S.M."/>
            <person name="Calla B."/>
            <person name="Hall B."/>
            <person name="Hou S."/>
            <person name="Manoukis N.C."/>
        </authorList>
    </citation>
    <scope>NUCLEOTIDE SEQUENCE</scope>
    <source>
        <strain evidence="13">Punador</strain>
    </source>
</reference>
<keyword evidence="3" id="KW-0678">Repressor</keyword>
<evidence type="ECO:0000256" key="3">
    <source>
        <dbReference type="ARBA" id="ARBA00022491"/>
    </source>
</evidence>
<protein>
    <recommendedName>
        <fullName evidence="9">Polycomb protein esc</fullName>
    </recommendedName>
    <alternativeName>
        <fullName evidence="10">Protein extra sex combs</fullName>
    </alternativeName>
</protein>
<feature type="compositionally biased region" description="Low complexity" evidence="12">
    <location>
        <begin position="62"/>
        <end position="81"/>
    </location>
</feature>
<dbReference type="GeneID" id="105229211"/>
<dbReference type="KEGG" id="bdr:105229211"/>
<keyword evidence="4 11" id="KW-0853">WD repeat</keyword>
<accession>A0A034W3I9</accession>
<comment type="subcellular location">
    <subcellularLocation>
        <location evidence="1">Nucleus</location>
    </subcellularLocation>
</comment>
<evidence type="ECO:0000256" key="9">
    <source>
        <dbReference type="ARBA" id="ARBA00072179"/>
    </source>
</evidence>
<dbReference type="OrthoDB" id="7318948at2759"/>
<dbReference type="GO" id="GO:0005634">
    <property type="term" value="C:nucleus"/>
    <property type="evidence" value="ECO:0007669"/>
    <property type="project" value="UniProtKB-SubCell"/>
</dbReference>
<dbReference type="FunFam" id="2.130.10.10:FF:000056">
    <property type="entry name" value="Polycomb protein eed"/>
    <property type="match status" value="1"/>
</dbReference>
<dbReference type="InterPro" id="IPR051243">
    <property type="entry name" value="PcG_WD-repeat"/>
</dbReference>
<evidence type="ECO:0000256" key="12">
    <source>
        <dbReference type="SAM" id="MobiDB-lite"/>
    </source>
</evidence>
<feature type="compositionally biased region" description="Acidic residues" evidence="12">
    <location>
        <begin position="50"/>
        <end position="59"/>
    </location>
</feature>
<feature type="repeat" description="WD" evidence="11">
    <location>
        <begin position="209"/>
        <end position="251"/>
    </location>
</feature>
<proteinExistence type="inferred from homology"/>
<feature type="compositionally biased region" description="Basic and acidic residues" evidence="12">
    <location>
        <begin position="1"/>
        <end position="14"/>
    </location>
</feature>
<dbReference type="PANTHER" id="PTHR10253">
    <property type="entry name" value="POLYCOMB PROTEIN"/>
    <property type="match status" value="1"/>
</dbReference>
<evidence type="ECO:0000256" key="11">
    <source>
        <dbReference type="PROSITE-ProRule" id="PRU00221"/>
    </source>
</evidence>
<keyword evidence="6" id="KW-0805">Transcription regulation</keyword>
<feature type="repeat" description="WD" evidence="11">
    <location>
        <begin position="255"/>
        <end position="296"/>
    </location>
</feature>
<dbReference type="PROSITE" id="PS50082">
    <property type="entry name" value="WD_REPEATS_2"/>
    <property type="match status" value="2"/>
</dbReference>
<dbReference type="Gene3D" id="2.130.10.10">
    <property type="entry name" value="YVTN repeat-like/Quinoprotein amine dehydrogenase"/>
    <property type="match status" value="1"/>
</dbReference>
<dbReference type="PROSITE" id="PS50294">
    <property type="entry name" value="WD_REPEATS_REGION"/>
    <property type="match status" value="2"/>
</dbReference>
<dbReference type="InterPro" id="IPR001680">
    <property type="entry name" value="WD40_rpt"/>
</dbReference>
<sequence length="462" mass="52440">MASDDIKENSEVKESSNTNSVEPLPPQATESPPIIDLELPSNITANSLGESEESDEDKDETGSVISTATTTTSRSKSPNNRKNSKPRKKSKKTVKPLYKYICHLREDHGQPLFGAQFNQHLIKEQAIFASVGKDRISIYECPRENEQGDNNVTGIKLLQCYADPDPDENFYTCAWSYDPENDDPILAAAGYRGVIRIFNPSKHICTKHYIGHGHAINELKFHPKLPQFLLSGSKDHSLRLWNIQTDVCVAIFGGVEGHRDEVLSVDFDLRGDRIMSSGMDHSLKLWRLDKPSIRDAIENSCTFNISKNASPFPTIKEHFPDFSTRDIHRNYVDCVQWFGDFVLSKSCENSIVCWKPGKLEHTDVKAQDSTTTILHHFDYKECEIWFVRFAFNFWQKVLALGNQQGKTYVWELDNSDPNLTKCSTLVHPKCTNAIRQTSFSKDGAILICVCDDGTIWRWDRSN</sequence>
<evidence type="ECO:0000256" key="4">
    <source>
        <dbReference type="ARBA" id="ARBA00022574"/>
    </source>
</evidence>
<dbReference type="AlphaFoldDB" id="A0A034W3I9"/>
<dbReference type="SMART" id="SM00320">
    <property type="entry name" value="WD40"/>
    <property type="match status" value="5"/>
</dbReference>
<evidence type="ECO:0000256" key="6">
    <source>
        <dbReference type="ARBA" id="ARBA00023015"/>
    </source>
</evidence>
<evidence type="ECO:0000256" key="10">
    <source>
        <dbReference type="ARBA" id="ARBA00076259"/>
    </source>
</evidence>
<gene>
    <name evidence="13" type="primary">ESC</name>
</gene>
<dbReference type="CTD" id="34611"/>
<evidence type="ECO:0000313" key="13">
    <source>
        <dbReference type="EMBL" id="JAC49264.1"/>
    </source>
</evidence>
<feature type="region of interest" description="Disordered" evidence="12">
    <location>
        <begin position="1"/>
        <end position="93"/>
    </location>
</feature>
<dbReference type="InterPro" id="IPR015943">
    <property type="entry name" value="WD40/YVTN_repeat-like_dom_sf"/>
</dbReference>
<dbReference type="InterPro" id="IPR019775">
    <property type="entry name" value="WD40_repeat_CS"/>
</dbReference>
<evidence type="ECO:0000256" key="8">
    <source>
        <dbReference type="ARBA" id="ARBA00023242"/>
    </source>
</evidence>
<evidence type="ECO:0000256" key="2">
    <source>
        <dbReference type="ARBA" id="ARBA00008075"/>
    </source>
</evidence>
<feature type="compositionally biased region" description="Basic residues" evidence="12">
    <location>
        <begin position="82"/>
        <end position="93"/>
    </location>
</feature>
<evidence type="ECO:0000256" key="1">
    <source>
        <dbReference type="ARBA" id="ARBA00004123"/>
    </source>
</evidence>